<comment type="caution">
    <text evidence="2">The sequence shown here is derived from an EMBL/GenBank/DDBJ whole genome shotgun (WGS) entry which is preliminary data.</text>
</comment>
<name>A0A0F9PB30_9ZZZZ</name>
<gene>
    <name evidence="2" type="ORF">LCGC14_0866090</name>
</gene>
<evidence type="ECO:0000256" key="1">
    <source>
        <dbReference type="SAM" id="MobiDB-lite"/>
    </source>
</evidence>
<dbReference type="EMBL" id="LAZR01002650">
    <property type="protein sequence ID" value="KKN27294.1"/>
    <property type="molecule type" value="Genomic_DNA"/>
</dbReference>
<proteinExistence type="predicted"/>
<organism evidence="2">
    <name type="scientific">marine sediment metagenome</name>
    <dbReference type="NCBI Taxonomy" id="412755"/>
    <lineage>
        <taxon>unclassified sequences</taxon>
        <taxon>metagenomes</taxon>
        <taxon>ecological metagenomes</taxon>
    </lineage>
</organism>
<sequence>MADFGFRNRDQAAMDWIDDCVEQADKPRKQLEPQWYENWSNYRVESGGNNYPNKQYPMASGGASNFQLSPINFLKTPESHQGVNTLRALLLSGLYGTRDYVQADPVGDEDVEAAKRVSRLVMFGLERPGNFRTNYETLGDSLIFGLGSYSARWRNEVRLVPRRLPVPDPSGQEEFLRGPDRPDGKPGAIMTVLQHVEDTIHDDPSLETDDLFDTWFDSSGNRFDQLKYKVKRFKIRDEELEVLKPDENWDSEGIARVLDTKPSGSQAGPERSSHPKLITENLTEEDLKDVHKFGYYGGWMFEGMIPKEVADEIGEDVDHRGSVVLRVINGILVQAIQSPQRNGQIQGGTITILPTGRGIYGISPLTIVRYLQDVSDTQLILTTQALIESVYQNYLVSGDLGPNFARDLETRRPREVFTVQGDIEQLQPLPKDYSGLQIAVGALNLISQTMRNAMNARDPVSGIQRQGGEQTATETQVVAAAALQNTDQMAILIERDELPVQGRLINDLYYINLDDEGKVFRRVGETEPEQVSYFDIDSVTDINFIGARSLLSKAGKANQFRDFASVMASIPIVAASVDWHEFIRRWGDEALDVKGLERIMIKDPEEIVARLQAMGLANTVQPGRGGGGANGGSPQKATRKNPGNGGKTGGAVSAQTAGESS</sequence>
<evidence type="ECO:0000313" key="2">
    <source>
        <dbReference type="EMBL" id="KKN27294.1"/>
    </source>
</evidence>
<evidence type="ECO:0008006" key="3">
    <source>
        <dbReference type="Google" id="ProtNLM"/>
    </source>
</evidence>
<protein>
    <recommendedName>
        <fullName evidence="3">Portal protein</fullName>
    </recommendedName>
</protein>
<reference evidence="2" key="1">
    <citation type="journal article" date="2015" name="Nature">
        <title>Complex archaea that bridge the gap between prokaryotes and eukaryotes.</title>
        <authorList>
            <person name="Spang A."/>
            <person name="Saw J.H."/>
            <person name="Jorgensen S.L."/>
            <person name="Zaremba-Niedzwiedzka K."/>
            <person name="Martijn J."/>
            <person name="Lind A.E."/>
            <person name="van Eijk R."/>
            <person name="Schleper C."/>
            <person name="Guy L."/>
            <person name="Ettema T.J."/>
        </authorList>
    </citation>
    <scope>NUCLEOTIDE SEQUENCE</scope>
</reference>
<feature type="region of interest" description="Disordered" evidence="1">
    <location>
        <begin position="619"/>
        <end position="661"/>
    </location>
</feature>
<dbReference type="AlphaFoldDB" id="A0A0F9PB30"/>
<accession>A0A0F9PB30</accession>